<dbReference type="Gene3D" id="3.40.50.1820">
    <property type="entry name" value="alpha/beta hydrolase"/>
    <property type="match status" value="1"/>
</dbReference>
<reference evidence="2 3" key="1">
    <citation type="submission" date="2021-03" db="EMBL/GenBank/DDBJ databases">
        <title>Genomic Encyclopedia of Type Strains, Phase IV (KMG-IV): sequencing the most valuable type-strain genomes for metagenomic binning, comparative biology and taxonomic classification.</title>
        <authorList>
            <person name="Goeker M."/>
        </authorList>
    </citation>
    <scope>NUCLEOTIDE SEQUENCE [LARGE SCALE GENOMIC DNA]</scope>
    <source>
        <strain evidence="2 3">DSM 28650</strain>
    </source>
</reference>
<sequence length="307" mass="35016">MSREDFKFKNKDGIEINVHKWIPTGSIKGVVQIAHGMSERALRYEYFAEKLNEAGFLVYANDHRGHGKSSNSIEELGYISDNDGFQDMVEDMKKLTDIIKEENPNKKVVLFSHSMGSFLAQRYIQLYGKEIAGVVLSGTNGKPPVAVNLGIFLSKSILQIKGRRHKSKLIDKLAFGSYNKKIVPTKTSFDWLTRDEEEVKKYIADPYCGTLFPVSFFYDLFKGMKTLHKQENLNNIPKDLPIYIFAGNADPVGNYGEGIINLYNIYKSLSISNTTYKLYTGGRHEMLNELNKEQVIRDTIEWFKGII</sequence>
<dbReference type="PANTHER" id="PTHR11614">
    <property type="entry name" value="PHOSPHOLIPASE-RELATED"/>
    <property type="match status" value="1"/>
</dbReference>
<dbReference type="InterPro" id="IPR022742">
    <property type="entry name" value="Hydrolase_4"/>
</dbReference>
<name>A0ABS4K3Q6_9CLOT</name>
<evidence type="ECO:0000313" key="3">
    <source>
        <dbReference type="Proteomes" id="UP001519308"/>
    </source>
</evidence>
<evidence type="ECO:0000313" key="2">
    <source>
        <dbReference type="EMBL" id="MBP2022422.1"/>
    </source>
</evidence>
<feature type="domain" description="Serine aminopeptidase S33" evidence="1">
    <location>
        <begin position="26"/>
        <end position="290"/>
    </location>
</feature>
<keyword evidence="3" id="KW-1185">Reference proteome</keyword>
<dbReference type="InterPro" id="IPR051044">
    <property type="entry name" value="MAG_DAG_Lipase"/>
</dbReference>
<dbReference type="RefSeq" id="WP_021281967.1">
    <property type="nucleotide sequence ID" value="NZ_JAGGLL010000016.1"/>
</dbReference>
<accession>A0ABS4K3Q6</accession>
<comment type="caution">
    <text evidence="2">The sequence shown here is derived from an EMBL/GenBank/DDBJ whole genome shotgun (WGS) entry which is preliminary data.</text>
</comment>
<dbReference type="Pfam" id="PF12146">
    <property type="entry name" value="Hydrolase_4"/>
    <property type="match status" value="1"/>
</dbReference>
<organism evidence="2 3">
    <name type="scientific">Clostridium punense</name>
    <dbReference type="NCBI Taxonomy" id="1054297"/>
    <lineage>
        <taxon>Bacteria</taxon>
        <taxon>Bacillati</taxon>
        <taxon>Bacillota</taxon>
        <taxon>Clostridia</taxon>
        <taxon>Eubacteriales</taxon>
        <taxon>Clostridiaceae</taxon>
        <taxon>Clostridium</taxon>
    </lineage>
</organism>
<protein>
    <submittedName>
        <fullName evidence="2">Alpha-beta hydrolase superfamily lysophospholipase</fullName>
    </submittedName>
</protein>
<evidence type="ECO:0000259" key="1">
    <source>
        <dbReference type="Pfam" id="PF12146"/>
    </source>
</evidence>
<dbReference type="SUPFAM" id="SSF53474">
    <property type="entry name" value="alpha/beta-Hydrolases"/>
    <property type="match status" value="1"/>
</dbReference>
<dbReference type="GO" id="GO:0016787">
    <property type="term" value="F:hydrolase activity"/>
    <property type="evidence" value="ECO:0007669"/>
    <property type="project" value="UniProtKB-KW"/>
</dbReference>
<keyword evidence="2" id="KW-0378">Hydrolase</keyword>
<gene>
    <name evidence="2" type="ORF">J2Z44_002243</name>
</gene>
<proteinExistence type="predicted"/>
<dbReference type="InterPro" id="IPR029058">
    <property type="entry name" value="AB_hydrolase_fold"/>
</dbReference>
<dbReference type="EMBL" id="JAGGLL010000016">
    <property type="protein sequence ID" value="MBP2022422.1"/>
    <property type="molecule type" value="Genomic_DNA"/>
</dbReference>
<dbReference type="Proteomes" id="UP001519308">
    <property type="component" value="Unassembled WGS sequence"/>
</dbReference>